<keyword evidence="3" id="KW-0464">Manganese</keyword>
<organism evidence="11 12">
    <name type="scientific">Blautia hominis</name>
    <dbReference type="NCBI Taxonomy" id="2025493"/>
    <lineage>
        <taxon>Bacteria</taxon>
        <taxon>Bacillati</taxon>
        <taxon>Bacillota</taxon>
        <taxon>Clostridia</taxon>
        <taxon>Lachnospirales</taxon>
        <taxon>Lachnospiraceae</taxon>
        <taxon>Blautia</taxon>
    </lineage>
</organism>
<dbReference type="InterPro" id="IPR009015">
    <property type="entry name" value="Fucose_isomerase_N/cen_sf"/>
</dbReference>
<dbReference type="InterPro" id="IPR004216">
    <property type="entry name" value="Fuc/Ara_isomerase_C"/>
</dbReference>
<dbReference type="SUPFAM" id="SSF53743">
    <property type="entry name" value="FucI/AraA N-terminal and middle domains"/>
    <property type="match status" value="1"/>
</dbReference>
<dbReference type="GO" id="GO:0016853">
    <property type="term" value="F:isomerase activity"/>
    <property type="evidence" value="ECO:0007669"/>
    <property type="project" value="UniProtKB-KW"/>
</dbReference>
<evidence type="ECO:0000313" key="11">
    <source>
        <dbReference type="EMBL" id="GAA6411791.1"/>
    </source>
</evidence>
<proteinExistence type="predicted"/>
<evidence type="ECO:0000256" key="5">
    <source>
        <dbReference type="ARBA" id="ARBA00023253"/>
    </source>
</evidence>
<accession>A0ABQ0BK18</accession>
<keyword evidence="2" id="KW-0479">Metal-binding</keyword>
<keyword evidence="4 11" id="KW-0413">Isomerase</keyword>
<dbReference type="InterPro" id="IPR012889">
    <property type="entry name" value="Fucose_isomerase_N2"/>
</dbReference>
<dbReference type="InterPro" id="IPR015888">
    <property type="entry name" value="Fuc_isomerase_C"/>
</dbReference>
<evidence type="ECO:0000256" key="2">
    <source>
        <dbReference type="ARBA" id="ARBA00022723"/>
    </source>
</evidence>
<name>A0ABQ0BK18_9FIRM</name>
<dbReference type="InterPro" id="IPR038391">
    <property type="entry name" value="Fucose_iso_dom1_sf"/>
</dbReference>
<dbReference type="Pfam" id="PF02952">
    <property type="entry name" value="Fucose_iso_C"/>
    <property type="match status" value="1"/>
</dbReference>
<dbReference type="Pfam" id="PF07882">
    <property type="entry name" value="Fucose_iso_N2"/>
    <property type="match status" value="1"/>
</dbReference>
<dbReference type="InterPro" id="IPR038392">
    <property type="entry name" value="Fucose_isomerase_dom2_sf"/>
</dbReference>
<dbReference type="RefSeq" id="WP_390410440.1">
    <property type="nucleotide sequence ID" value="NZ_BAABYW010000002.1"/>
</dbReference>
<feature type="domain" description="L-fucose isomerase N-terminal-2" evidence="10">
    <location>
        <begin position="258"/>
        <end position="314"/>
    </location>
</feature>
<dbReference type="InterPro" id="IPR012888">
    <property type="entry name" value="Fucose_iso_N1"/>
</dbReference>
<evidence type="ECO:0000259" key="9">
    <source>
        <dbReference type="Pfam" id="PF07881"/>
    </source>
</evidence>
<dbReference type="Proteomes" id="UP001600943">
    <property type="component" value="Unassembled WGS sequence"/>
</dbReference>
<protein>
    <recommendedName>
        <fullName evidence="7">FucIase</fullName>
    </recommendedName>
</protein>
<gene>
    <name evidence="11" type="ORF">K040078D81_59080</name>
</gene>
<dbReference type="Pfam" id="PF07881">
    <property type="entry name" value="Fucose_iso_N1"/>
    <property type="match status" value="1"/>
</dbReference>
<dbReference type="Gene3D" id="3.20.14.10">
    <property type="entry name" value="L-fucose/L-arabinose isomerase, C-terminal"/>
    <property type="match status" value="1"/>
</dbReference>
<evidence type="ECO:0000259" key="10">
    <source>
        <dbReference type="Pfam" id="PF07882"/>
    </source>
</evidence>
<dbReference type="Gene3D" id="3.40.275.10">
    <property type="entry name" value="L-fucose Isomerase, Chain A, domain 2"/>
    <property type="match status" value="2"/>
</dbReference>
<evidence type="ECO:0000256" key="1">
    <source>
        <dbReference type="ARBA" id="ARBA00022490"/>
    </source>
</evidence>
<dbReference type="CDD" id="cd00578">
    <property type="entry name" value="L-fuc_L-ara-isomerases"/>
    <property type="match status" value="1"/>
</dbReference>
<dbReference type="PANTHER" id="PTHR37840">
    <property type="entry name" value="L-FUCOSE ISOMERASE"/>
    <property type="match status" value="1"/>
</dbReference>
<evidence type="ECO:0000256" key="3">
    <source>
        <dbReference type="ARBA" id="ARBA00023211"/>
    </source>
</evidence>
<evidence type="ECO:0000313" key="12">
    <source>
        <dbReference type="Proteomes" id="UP001600943"/>
    </source>
</evidence>
<dbReference type="Gene3D" id="3.40.50.1070">
    <property type="match status" value="1"/>
</dbReference>
<evidence type="ECO:0000259" key="8">
    <source>
        <dbReference type="Pfam" id="PF02952"/>
    </source>
</evidence>
<evidence type="ECO:0000256" key="4">
    <source>
        <dbReference type="ARBA" id="ARBA00023235"/>
    </source>
</evidence>
<dbReference type="InterPro" id="IPR038393">
    <property type="entry name" value="Fuc_iso_dom3_sf"/>
</dbReference>
<evidence type="ECO:0000256" key="6">
    <source>
        <dbReference type="ARBA" id="ARBA00023277"/>
    </source>
</evidence>
<reference evidence="11 12" key="1">
    <citation type="submission" date="2024-04" db="EMBL/GenBank/DDBJ databases">
        <title>Defined microbial consortia suppress multidrug-resistant proinflammatory Enterobacteriaceae via ecological control.</title>
        <authorList>
            <person name="Furuichi M."/>
            <person name="Kawaguchi T."/>
            <person name="Pust M."/>
            <person name="Yasuma K."/>
            <person name="Plichta D."/>
            <person name="Hasegawa N."/>
            <person name="Ohya T."/>
            <person name="Bhattarai S."/>
            <person name="Sasajima S."/>
            <person name="Aoto Y."/>
            <person name="Tuganbaev T."/>
            <person name="Yaginuma M."/>
            <person name="Ueda M."/>
            <person name="Okahashi N."/>
            <person name="Amafuji K."/>
            <person name="Kiridooshi Y."/>
            <person name="Sugita K."/>
            <person name="Strazar M."/>
            <person name="Skelly A."/>
            <person name="Suda W."/>
            <person name="Hattori M."/>
            <person name="Nakamoto N."/>
            <person name="Caballero S."/>
            <person name="Norman J."/>
            <person name="Olle B."/>
            <person name="Tanoue T."/>
            <person name="Arita M."/>
            <person name="Bucci V."/>
            <person name="Atarashi K."/>
            <person name="Xavier R."/>
            <person name="Honda K."/>
        </authorList>
    </citation>
    <scope>NUCLEOTIDE SEQUENCE [LARGE SCALE GENOMIC DNA]</scope>
    <source>
        <strain evidence="12">k04-0078-D8-1</strain>
    </source>
</reference>
<feature type="domain" description="L-fucose isomerase C-terminal" evidence="8">
    <location>
        <begin position="336"/>
        <end position="469"/>
    </location>
</feature>
<keyword evidence="5" id="KW-0294">Fucose metabolism</keyword>
<dbReference type="PANTHER" id="PTHR37840:SF1">
    <property type="entry name" value="L-FUCOSE ISOMERASE"/>
    <property type="match status" value="1"/>
</dbReference>
<dbReference type="InterPro" id="IPR005763">
    <property type="entry name" value="Fucose_isomerase"/>
</dbReference>
<dbReference type="SUPFAM" id="SSF50443">
    <property type="entry name" value="FucI/AraA C-terminal domain-like"/>
    <property type="match status" value="1"/>
</dbReference>
<dbReference type="EMBL" id="BAABYW010000002">
    <property type="protein sequence ID" value="GAA6411791.1"/>
    <property type="molecule type" value="Genomic_DNA"/>
</dbReference>
<evidence type="ECO:0000256" key="7">
    <source>
        <dbReference type="ARBA" id="ARBA00030454"/>
    </source>
</evidence>
<feature type="domain" description="L-fucose isomerase N-terminal-1" evidence="9">
    <location>
        <begin position="4"/>
        <end position="158"/>
    </location>
</feature>
<keyword evidence="1" id="KW-0963">Cytoplasm</keyword>
<keyword evidence="6" id="KW-0119">Carbohydrate metabolism</keyword>
<comment type="caution">
    <text evidence="11">The sequence shown here is derived from an EMBL/GenBank/DDBJ whole genome shotgun (WGS) entry which is preliminary data.</text>
</comment>
<keyword evidence="12" id="KW-1185">Reference proteome</keyword>
<sequence>MEKIKVGLLTMSDGREYLHQDYIQLNMDYQQEIKEALESTGLFQVTAGDMPLHSNEEAKREAMKLQTAGVEATIFNYTIWCYPQFTAVAQNFAPGPYLLFCNLHPSECGMVGMMAAAGTLEQLNVKFQKLWGSVKEPEVLNKMVDFLRAAAAVKRLKGMTFGNFGGRPLGMYTAVANLEQWQKEFGIDVENVEQDDIIRAGETVAEEKVEHAFTWLEANVGSIQYDGIGLTPEKLKLQIRSYYGLRKIIADKSLDFVGIKAHGDLTDRYVTMDIAEAFLNDPYDFDGPKEPIVAATESDMDGALTMQLFKLLTGKPVLFADVRHYDKENDVWFFSNSGTHATYFAGASMDPAENLKHVTFCPETHYYPAGGASVHHFARGGRVTLARLARKNGKYVMTIVPAEIVEFEKEKMTAMGNTTTPAWPVAFTRLQVSADQFLEKFPCNHIHGVYGDCVEALKLTANLLNMDVQILQQEV</sequence>